<evidence type="ECO:0000313" key="2">
    <source>
        <dbReference type="EMBL" id="VVC75070.1"/>
    </source>
</evidence>
<keyword evidence="3" id="KW-1185">Reference proteome</keyword>
<dbReference type="Gene3D" id="1.20.1270.60">
    <property type="entry name" value="Arfaptin homology (AH) domain/BAR domain"/>
    <property type="match status" value="1"/>
</dbReference>
<protein>
    <submittedName>
        <fullName evidence="2">Uncharacterized protein</fullName>
    </submittedName>
</protein>
<feature type="coiled-coil region" evidence="1">
    <location>
        <begin position="75"/>
        <end position="194"/>
    </location>
</feature>
<name>A0A5E4PDQ4_9COXI</name>
<keyword evidence="1" id="KW-0175">Coiled coil</keyword>
<dbReference type="Proteomes" id="UP000324194">
    <property type="component" value="Chromosome 1"/>
</dbReference>
<dbReference type="RefSeq" id="WP_148338033.1">
    <property type="nucleotide sequence ID" value="NZ_LR699119.1"/>
</dbReference>
<reference evidence="2 3" key="1">
    <citation type="submission" date="2019-08" db="EMBL/GenBank/DDBJ databases">
        <authorList>
            <person name="Guy L."/>
        </authorList>
    </citation>
    <scope>NUCLEOTIDE SEQUENCE [LARGE SCALE GENOMIC DNA]</scope>
    <source>
        <strain evidence="2 3">SGT-108</strain>
    </source>
</reference>
<dbReference type="KEGG" id="asip:AQUSIP_03460"/>
<organism evidence="2 3">
    <name type="scientific">Aquicella siphonis</name>
    <dbReference type="NCBI Taxonomy" id="254247"/>
    <lineage>
        <taxon>Bacteria</taxon>
        <taxon>Pseudomonadati</taxon>
        <taxon>Pseudomonadota</taxon>
        <taxon>Gammaproteobacteria</taxon>
        <taxon>Legionellales</taxon>
        <taxon>Coxiellaceae</taxon>
        <taxon>Aquicella</taxon>
    </lineage>
</organism>
<evidence type="ECO:0000256" key="1">
    <source>
        <dbReference type="SAM" id="Coils"/>
    </source>
</evidence>
<evidence type="ECO:0000313" key="3">
    <source>
        <dbReference type="Proteomes" id="UP000324194"/>
    </source>
</evidence>
<dbReference type="InterPro" id="IPR027267">
    <property type="entry name" value="AH/BAR_dom_sf"/>
</dbReference>
<dbReference type="EMBL" id="LR699119">
    <property type="protein sequence ID" value="VVC75070.1"/>
    <property type="molecule type" value="Genomic_DNA"/>
</dbReference>
<proteinExistence type="predicted"/>
<sequence>MNPREAQQEVYKSLLNTADKSSKALKEVFDNIRQAMENLLRSAYSDNQQLKLDIAQSLTNPQLAQRADESVRPMVENLQNIHRELAEANDEMIKLRSKITLLQGRAETADPKMKAALETQLNQLSELNQKYTKTYQQVYKEAQTLAVTMGDSKFAEPGQKDKLDSTLKTLYVQAAELKQQAKQKAQVVKEVEDTYKPQSPGMK</sequence>
<gene>
    <name evidence="2" type="ORF">AQUSIP_03460</name>
</gene>
<accession>A0A5E4PDQ4</accession>
<dbReference type="AlphaFoldDB" id="A0A5E4PDQ4"/>